<sequence>MDYTSMKWNKESYKEFISELKGMQDEKYREFHNKIIGAEVEVIGLRSPVVKDIAKTIAKGDWQGFLAQKKGKYYEETTLRGQVIGFAKADKEIIKEYIEKFTDEINNWGVCDSFIGNLKIIKKEKEYFYPMVKKMAESKDQWKIRFGLITLMSYYIEKEYLDEIFEMCSKVENKEYYVQMGQAWLVSTLFIKFRDETLEYLKDNSLDKWTQNKAIQKIRESFRVSEEDKELVKSLKK</sequence>
<dbReference type="Proteomes" id="UP000249008">
    <property type="component" value="Chromosome 1"/>
</dbReference>
<dbReference type="GeneID" id="78455263"/>
<dbReference type="RefSeq" id="WP_005976151.1">
    <property type="nucleotide sequence ID" value="NZ_CABKNW010000001.1"/>
</dbReference>
<reference evidence="1 2" key="1">
    <citation type="submission" date="2018-06" db="EMBL/GenBank/DDBJ databases">
        <authorList>
            <consortium name="Pathogen Informatics"/>
            <person name="Doyle S."/>
        </authorList>
    </citation>
    <scope>NUCLEOTIDE SEQUENCE [LARGE SCALE GENOMIC DNA]</scope>
    <source>
        <strain evidence="1 2">NCTC12112</strain>
    </source>
</reference>
<evidence type="ECO:0000313" key="2">
    <source>
        <dbReference type="Proteomes" id="UP000249008"/>
    </source>
</evidence>
<dbReference type="EMBL" id="LS483487">
    <property type="protein sequence ID" value="SQJ00372.1"/>
    <property type="molecule type" value="Genomic_DNA"/>
</dbReference>
<dbReference type="CDD" id="cd06561">
    <property type="entry name" value="AlkD_like"/>
    <property type="match status" value="1"/>
</dbReference>
<dbReference type="PANTHER" id="PTHR34070">
    <property type="entry name" value="ARMADILLO-TYPE FOLD"/>
    <property type="match status" value="1"/>
</dbReference>
<dbReference type="InterPro" id="IPR014825">
    <property type="entry name" value="DNA_alkylation"/>
</dbReference>
<accession>A0AAX2J7J9</accession>
<name>A0AAX2J7J9_9FUSO</name>
<organism evidence="1 2">
    <name type="scientific">Fusobacterium ulcerans</name>
    <dbReference type="NCBI Taxonomy" id="861"/>
    <lineage>
        <taxon>Bacteria</taxon>
        <taxon>Fusobacteriati</taxon>
        <taxon>Fusobacteriota</taxon>
        <taxon>Fusobacteriia</taxon>
        <taxon>Fusobacteriales</taxon>
        <taxon>Fusobacteriaceae</taxon>
        <taxon>Fusobacterium</taxon>
    </lineage>
</organism>
<dbReference type="Pfam" id="PF08713">
    <property type="entry name" value="DNA_alkylation"/>
    <property type="match status" value="1"/>
</dbReference>
<evidence type="ECO:0000313" key="1">
    <source>
        <dbReference type="EMBL" id="SQJ00372.1"/>
    </source>
</evidence>
<dbReference type="AlphaFoldDB" id="A0AAX2J7J9"/>
<dbReference type="InterPro" id="IPR016024">
    <property type="entry name" value="ARM-type_fold"/>
</dbReference>
<dbReference type="PANTHER" id="PTHR34070:SF1">
    <property type="entry name" value="DNA ALKYLATION REPAIR PROTEIN"/>
    <property type="match status" value="1"/>
</dbReference>
<dbReference type="KEGG" id="ful:C4N20_10600"/>
<proteinExistence type="predicted"/>
<protein>
    <submittedName>
        <fullName evidence="1">DNA alkylation repair enzyme</fullName>
    </submittedName>
</protein>
<dbReference type="SUPFAM" id="SSF48371">
    <property type="entry name" value="ARM repeat"/>
    <property type="match status" value="1"/>
</dbReference>
<dbReference type="Gene3D" id="1.25.10.90">
    <property type="match status" value="1"/>
</dbReference>
<gene>
    <name evidence="1" type="ORF">NCTC12112_00676</name>
</gene>